<dbReference type="GO" id="GO:0006420">
    <property type="term" value="P:arginyl-tRNA aminoacylation"/>
    <property type="evidence" value="ECO:0007669"/>
    <property type="project" value="UniProtKB-UniRule"/>
</dbReference>
<dbReference type="Pfam" id="PF00750">
    <property type="entry name" value="tRNA-synt_1d"/>
    <property type="match status" value="1"/>
</dbReference>
<dbReference type="InterPro" id="IPR001278">
    <property type="entry name" value="Arg-tRNA-ligase"/>
</dbReference>
<evidence type="ECO:0000256" key="9">
    <source>
        <dbReference type="NCBIfam" id="TIGR00456"/>
    </source>
</evidence>
<evidence type="ECO:0000256" key="3">
    <source>
        <dbReference type="ARBA" id="ARBA00022598"/>
    </source>
</evidence>
<evidence type="ECO:0000256" key="8">
    <source>
        <dbReference type="ARBA" id="ARBA00049339"/>
    </source>
</evidence>
<dbReference type="Pfam" id="PF03485">
    <property type="entry name" value="Arg_tRNA_synt_N"/>
    <property type="match status" value="1"/>
</dbReference>
<dbReference type="GO" id="GO:0005737">
    <property type="term" value="C:cytoplasm"/>
    <property type="evidence" value="ECO:0007669"/>
    <property type="project" value="UniProtKB-UniRule"/>
</dbReference>
<comment type="similarity">
    <text evidence="1 10">Belongs to the class-I aminoacyl-tRNA synthetase family.</text>
</comment>
<dbReference type="PANTHER" id="PTHR11956">
    <property type="entry name" value="ARGINYL-TRNA SYNTHETASE"/>
    <property type="match status" value="1"/>
</dbReference>
<keyword evidence="6 10" id="KW-0648">Protein biosynthesis</keyword>
<evidence type="ECO:0000256" key="2">
    <source>
        <dbReference type="ARBA" id="ARBA00012837"/>
    </source>
</evidence>
<keyword evidence="5 10" id="KW-0067">ATP-binding</keyword>
<dbReference type="NCBIfam" id="TIGR00456">
    <property type="entry name" value="argS"/>
    <property type="match status" value="1"/>
</dbReference>
<dbReference type="Pfam" id="PF05746">
    <property type="entry name" value="DALR_1"/>
    <property type="match status" value="1"/>
</dbReference>
<dbReference type="SUPFAM" id="SSF47323">
    <property type="entry name" value="Anticodon-binding domain of a subclass of class I aminoacyl-tRNA synthetases"/>
    <property type="match status" value="1"/>
</dbReference>
<organism evidence="13 14">
    <name type="scientific">Candidatus Kaiserbacteria bacterium RIFCSPHIGHO2_02_FULL_56_30</name>
    <dbReference type="NCBI Taxonomy" id="1798499"/>
    <lineage>
        <taxon>Bacteria</taxon>
        <taxon>Candidatus Kaiseribacteriota</taxon>
    </lineage>
</organism>
<evidence type="ECO:0000256" key="1">
    <source>
        <dbReference type="ARBA" id="ARBA00005594"/>
    </source>
</evidence>
<keyword evidence="4 10" id="KW-0547">Nucleotide-binding</keyword>
<keyword evidence="7 10" id="KW-0030">Aminoacyl-tRNA synthetase</keyword>
<dbReference type="InterPro" id="IPR005148">
    <property type="entry name" value="Arg-tRNA-synth_N"/>
</dbReference>
<dbReference type="Gene3D" id="1.10.730.10">
    <property type="entry name" value="Isoleucyl-tRNA Synthetase, Domain 1"/>
    <property type="match status" value="1"/>
</dbReference>
<accession>A0A1F6E369</accession>
<evidence type="ECO:0000256" key="6">
    <source>
        <dbReference type="ARBA" id="ARBA00022917"/>
    </source>
</evidence>
<sequence>MEERIRKAVQGVLGEIAFTVERPLGPSHGDYATNAALAAAKQLGKNPREVADSLAMTLRKKLGDSVANVDVAGPGFVNITLSRDVVTFAVAEADAKGSEWGKGRREERKRVMIEYTQPNPFKEMHIGHLMSNTIGEAVSRLVESQGARVARANYQGDVGPHVAKALWGLQKARITEPTTAGEIGAAYVTGAQAYESDVAAKAEIDALNVLVYAGTDASLMALWRKGREISLAAFEDLYRVLGTKFDFYFFESEAAEPGLRVVQDGALKGVFEKSESAIVYHAEKKGGHTLVFVTSRGTPTYEAKELGLAFLKEERWPSDCSIVTTSTEQIGHFNTVLAALHELAPLLGAKTTHVAHGFLRLTTGKMSSREGNVITAAGFIADIIKKASEKNPDPLIAEQVAIGAIKYMILRQAPGSDIIFDPEKSFSLEGDSGPYLQYALVRAKSVLQKAGETSANGAPREPYVLERLIVHFPEIVARAAKELSPNLLTTYLTELAGEWNAFYAKEQIIGGEHEAYKLVLARAFVNTMQNGLTLLGIPLPERM</sequence>
<evidence type="ECO:0000313" key="13">
    <source>
        <dbReference type="EMBL" id="OGG68149.1"/>
    </source>
</evidence>
<comment type="catalytic activity">
    <reaction evidence="8">
        <text>tRNA(Arg) + L-arginine + ATP = L-arginyl-tRNA(Arg) + AMP + diphosphate</text>
        <dbReference type="Rhea" id="RHEA:20301"/>
        <dbReference type="Rhea" id="RHEA-COMP:9658"/>
        <dbReference type="Rhea" id="RHEA-COMP:9673"/>
        <dbReference type="ChEBI" id="CHEBI:30616"/>
        <dbReference type="ChEBI" id="CHEBI:32682"/>
        <dbReference type="ChEBI" id="CHEBI:33019"/>
        <dbReference type="ChEBI" id="CHEBI:78442"/>
        <dbReference type="ChEBI" id="CHEBI:78513"/>
        <dbReference type="ChEBI" id="CHEBI:456215"/>
        <dbReference type="EC" id="6.1.1.19"/>
    </reaction>
</comment>
<evidence type="ECO:0000256" key="4">
    <source>
        <dbReference type="ARBA" id="ARBA00022741"/>
    </source>
</evidence>
<dbReference type="Gene3D" id="3.30.1360.70">
    <property type="entry name" value="Arginyl tRNA synthetase N-terminal domain"/>
    <property type="match status" value="1"/>
</dbReference>
<evidence type="ECO:0000256" key="10">
    <source>
        <dbReference type="RuleBase" id="RU363038"/>
    </source>
</evidence>
<dbReference type="InterPro" id="IPR008909">
    <property type="entry name" value="DALR_anticod-bd"/>
</dbReference>
<proteinExistence type="inferred from homology"/>
<dbReference type="Gene3D" id="3.40.50.620">
    <property type="entry name" value="HUPs"/>
    <property type="match status" value="1"/>
</dbReference>
<keyword evidence="3 10" id="KW-0436">Ligase</keyword>
<reference evidence="13 14" key="1">
    <citation type="journal article" date="2016" name="Nat. Commun.">
        <title>Thousands of microbial genomes shed light on interconnected biogeochemical processes in an aquifer system.</title>
        <authorList>
            <person name="Anantharaman K."/>
            <person name="Brown C.T."/>
            <person name="Hug L.A."/>
            <person name="Sharon I."/>
            <person name="Castelle C.J."/>
            <person name="Probst A.J."/>
            <person name="Thomas B.C."/>
            <person name="Singh A."/>
            <person name="Wilkins M.J."/>
            <person name="Karaoz U."/>
            <person name="Brodie E.L."/>
            <person name="Williams K.H."/>
            <person name="Hubbard S.S."/>
            <person name="Banfield J.F."/>
        </authorList>
    </citation>
    <scope>NUCLEOTIDE SEQUENCE [LARGE SCALE GENOMIC DNA]</scope>
</reference>
<dbReference type="InterPro" id="IPR009080">
    <property type="entry name" value="tRNAsynth_Ia_anticodon-bd"/>
</dbReference>
<dbReference type="SMART" id="SM00836">
    <property type="entry name" value="DALR_1"/>
    <property type="match status" value="1"/>
</dbReference>
<dbReference type="GO" id="GO:0004814">
    <property type="term" value="F:arginine-tRNA ligase activity"/>
    <property type="evidence" value="ECO:0007669"/>
    <property type="project" value="UniProtKB-UniRule"/>
</dbReference>
<dbReference type="SUPFAM" id="SSF52374">
    <property type="entry name" value="Nucleotidylyl transferase"/>
    <property type="match status" value="1"/>
</dbReference>
<protein>
    <recommendedName>
        <fullName evidence="2 9">Arginine--tRNA ligase</fullName>
        <ecNumber evidence="2 9">6.1.1.19</ecNumber>
    </recommendedName>
</protein>
<evidence type="ECO:0000259" key="12">
    <source>
        <dbReference type="SMART" id="SM01016"/>
    </source>
</evidence>
<dbReference type="SMART" id="SM01016">
    <property type="entry name" value="Arg_tRNA_synt_N"/>
    <property type="match status" value="1"/>
</dbReference>
<dbReference type="Proteomes" id="UP000177107">
    <property type="component" value="Unassembled WGS sequence"/>
</dbReference>
<feature type="domain" description="DALR anticodon binding" evidence="11">
    <location>
        <begin position="436"/>
        <end position="543"/>
    </location>
</feature>
<dbReference type="SUPFAM" id="SSF55190">
    <property type="entry name" value="Arginyl-tRNA synthetase (ArgRS), N-terminal 'additional' domain"/>
    <property type="match status" value="1"/>
</dbReference>
<dbReference type="AlphaFoldDB" id="A0A1F6E369"/>
<evidence type="ECO:0000256" key="5">
    <source>
        <dbReference type="ARBA" id="ARBA00022840"/>
    </source>
</evidence>
<dbReference type="STRING" id="1798499.A3C95_02440"/>
<evidence type="ECO:0000256" key="7">
    <source>
        <dbReference type="ARBA" id="ARBA00023146"/>
    </source>
</evidence>
<dbReference type="EC" id="6.1.1.19" evidence="2 9"/>
<dbReference type="EMBL" id="MFLM01000013">
    <property type="protein sequence ID" value="OGG68149.1"/>
    <property type="molecule type" value="Genomic_DNA"/>
</dbReference>
<comment type="caution">
    <text evidence="13">The sequence shown here is derived from an EMBL/GenBank/DDBJ whole genome shotgun (WGS) entry which is preliminary data.</text>
</comment>
<dbReference type="InterPro" id="IPR014729">
    <property type="entry name" value="Rossmann-like_a/b/a_fold"/>
</dbReference>
<dbReference type="InterPro" id="IPR036695">
    <property type="entry name" value="Arg-tRNA-synth_N_sf"/>
</dbReference>
<feature type="domain" description="Arginyl tRNA synthetase N-terminal" evidence="12">
    <location>
        <begin position="3"/>
        <end position="81"/>
    </location>
</feature>
<dbReference type="PRINTS" id="PR01038">
    <property type="entry name" value="TRNASYNTHARG"/>
</dbReference>
<name>A0A1F6E369_9BACT</name>
<gene>
    <name evidence="13" type="ORF">A3C95_02440</name>
</gene>
<dbReference type="PANTHER" id="PTHR11956:SF5">
    <property type="entry name" value="ARGININE--TRNA LIGASE, CYTOPLASMIC"/>
    <property type="match status" value="1"/>
</dbReference>
<dbReference type="InterPro" id="IPR035684">
    <property type="entry name" value="ArgRS_core"/>
</dbReference>
<evidence type="ECO:0000259" key="11">
    <source>
        <dbReference type="SMART" id="SM00836"/>
    </source>
</evidence>
<evidence type="ECO:0000313" key="14">
    <source>
        <dbReference type="Proteomes" id="UP000177107"/>
    </source>
</evidence>
<dbReference type="GO" id="GO:0005524">
    <property type="term" value="F:ATP binding"/>
    <property type="evidence" value="ECO:0007669"/>
    <property type="project" value="UniProtKB-KW"/>
</dbReference>